<dbReference type="OrthoDB" id="9806233at2"/>
<keyword evidence="3" id="KW-1185">Reference proteome</keyword>
<protein>
    <submittedName>
        <fullName evidence="2">DUF1080 domain-containing protein</fullName>
    </submittedName>
</protein>
<evidence type="ECO:0000259" key="1">
    <source>
        <dbReference type="Pfam" id="PF06439"/>
    </source>
</evidence>
<name>A0A344TMK7_9BACT</name>
<gene>
    <name evidence="2" type="ORF">DR864_20070</name>
</gene>
<sequence length="249" mass="28059">MSKLDECIPFFNKTKINQMHMKSLRILMSAFLVGAVTFSYASKPGPWKNLFDGKTTAGWHSYGKTGVSGWMVMGGSLMTHGKSGDLVTDAEFESFEMEFEFKVKPKGNSGVMYKVIEDPAHPPYYSGPEYQVIDDEGYPPFNDNGKMVKINDKQKTGANYDMQAPSKFVSKPAGEWNKGKIVVNGNHVEHWLNGVKVVEYEYGGAEWKAQLAKSKFTKWTYATPRAKGKIALQDHGDESWYKNVRIRTL</sequence>
<organism evidence="2 3">
    <name type="scientific">Runella rosea</name>
    <dbReference type="NCBI Taxonomy" id="2259595"/>
    <lineage>
        <taxon>Bacteria</taxon>
        <taxon>Pseudomonadati</taxon>
        <taxon>Bacteroidota</taxon>
        <taxon>Cytophagia</taxon>
        <taxon>Cytophagales</taxon>
        <taxon>Spirosomataceae</taxon>
        <taxon>Runella</taxon>
    </lineage>
</organism>
<dbReference type="EMBL" id="CP030850">
    <property type="protein sequence ID" value="AXE19878.1"/>
    <property type="molecule type" value="Genomic_DNA"/>
</dbReference>
<evidence type="ECO:0000313" key="3">
    <source>
        <dbReference type="Proteomes" id="UP000251993"/>
    </source>
</evidence>
<proteinExistence type="predicted"/>
<reference evidence="2 3" key="1">
    <citation type="submission" date="2018-07" db="EMBL/GenBank/DDBJ databases">
        <title>Genome sequencing of Runella.</title>
        <authorList>
            <person name="Baek M.-G."/>
            <person name="Yi H."/>
        </authorList>
    </citation>
    <scope>NUCLEOTIDE SEQUENCE [LARGE SCALE GENOMIC DNA]</scope>
    <source>
        <strain evidence="2 3">HYN0085</strain>
    </source>
</reference>
<dbReference type="Gene3D" id="2.60.120.560">
    <property type="entry name" value="Exo-inulinase, domain 1"/>
    <property type="match status" value="1"/>
</dbReference>
<dbReference type="GO" id="GO:0016787">
    <property type="term" value="F:hydrolase activity"/>
    <property type="evidence" value="ECO:0007669"/>
    <property type="project" value="InterPro"/>
</dbReference>
<dbReference type="AlphaFoldDB" id="A0A344TMK7"/>
<feature type="domain" description="3-keto-alpha-glucoside-1,2-lyase/3-keto-2-hydroxy-glucal hydratase" evidence="1">
    <location>
        <begin position="47"/>
        <end position="247"/>
    </location>
</feature>
<dbReference type="KEGG" id="run:DR864_20070"/>
<accession>A0A344TMK7</accession>
<evidence type="ECO:0000313" key="2">
    <source>
        <dbReference type="EMBL" id="AXE19878.1"/>
    </source>
</evidence>
<dbReference type="Proteomes" id="UP000251993">
    <property type="component" value="Chromosome"/>
</dbReference>
<dbReference type="Pfam" id="PF06439">
    <property type="entry name" value="3keto-disac_hyd"/>
    <property type="match status" value="1"/>
</dbReference>
<dbReference type="InterPro" id="IPR010496">
    <property type="entry name" value="AL/BT2_dom"/>
</dbReference>